<comment type="caution">
    <text evidence="1">The sequence shown here is derived from an EMBL/GenBank/DDBJ whole genome shotgun (WGS) entry which is preliminary data.</text>
</comment>
<dbReference type="SUPFAM" id="SSF56112">
    <property type="entry name" value="Protein kinase-like (PK-like)"/>
    <property type="match status" value="1"/>
</dbReference>
<dbReference type="STRING" id="5514.A0A395RJV9"/>
<proteinExistence type="predicted"/>
<name>A0A395RJV9_FUSSP</name>
<dbReference type="EMBL" id="PXOF01000190">
    <property type="protein sequence ID" value="RGP60333.1"/>
    <property type="molecule type" value="Genomic_DNA"/>
</dbReference>
<dbReference type="AlphaFoldDB" id="A0A395RJV9"/>
<keyword evidence="1" id="KW-0418">Kinase</keyword>
<evidence type="ECO:0000313" key="2">
    <source>
        <dbReference type="Proteomes" id="UP000266152"/>
    </source>
</evidence>
<accession>A0A395RJV9</accession>
<gene>
    <name evidence="1" type="ORF">FSPOR_10728</name>
</gene>
<organism evidence="1 2">
    <name type="scientific">Fusarium sporotrichioides</name>
    <dbReference type="NCBI Taxonomy" id="5514"/>
    <lineage>
        <taxon>Eukaryota</taxon>
        <taxon>Fungi</taxon>
        <taxon>Dikarya</taxon>
        <taxon>Ascomycota</taxon>
        <taxon>Pezizomycotina</taxon>
        <taxon>Sordariomycetes</taxon>
        <taxon>Hypocreomycetidae</taxon>
        <taxon>Hypocreales</taxon>
        <taxon>Nectriaceae</taxon>
        <taxon>Fusarium</taxon>
    </lineage>
</organism>
<dbReference type="Proteomes" id="UP000266152">
    <property type="component" value="Unassembled WGS sequence"/>
</dbReference>
<dbReference type="InterPro" id="IPR011009">
    <property type="entry name" value="Kinase-like_dom_sf"/>
</dbReference>
<sequence length="325" mass="36763">MEVFSHSDTLEDADSPLIPQYQAGDSLKLQIVNADSHVLPCTNTIIVDIENVITATMAPVMLVTIDTPRPTRAILKLYDRRFGSSLREDDRGKHVPCRLYLETEFHSFNEGPDGQAKYEAALWYHSQEYFNTELKAYNHLKDLQGIIIPRLYASVKLSPTGCPPTSGAHDIYCSVYSIIIEFIPRGTLWDLPKDGVYEINKRGIVLEDSGPRNVMVHPSTRTPYIIDLAQCTIKDDVFKVWEEFDLVEEGSTLERDWCEHARSTDNPASIDVVMRIMLEKTFGFTIDIEYPDCSKVLDDTKTVSETTSSFVSLPTSFPDRPDESV</sequence>
<protein>
    <submittedName>
        <fullName evidence="1">Protein kinaselike domain protein</fullName>
    </submittedName>
</protein>
<reference evidence="1 2" key="1">
    <citation type="journal article" date="2018" name="PLoS Pathog.">
        <title>Evolution of structural diversity of trichothecenes, a family of toxins produced by plant pathogenic and entomopathogenic fungi.</title>
        <authorList>
            <person name="Proctor R.H."/>
            <person name="McCormick S.P."/>
            <person name="Kim H.S."/>
            <person name="Cardoza R.E."/>
            <person name="Stanley A.M."/>
            <person name="Lindo L."/>
            <person name="Kelly A."/>
            <person name="Brown D.W."/>
            <person name="Lee T."/>
            <person name="Vaughan M.M."/>
            <person name="Alexander N.J."/>
            <person name="Busman M."/>
            <person name="Gutierrez S."/>
        </authorList>
    </citation>
    <scope>NUCLEOTIDE SEQUENCE [LARGE SCALE GENOMIC DNA]</scope>
    <source>
        <strain evidence="1 2">NRRL 3299</strain>
    </source>
</reference>
<dbReference type="GO" id="GO:0016301">
    <property type="term" value="F:kinase activity"/>
    <property type="evidence" value="ECO:0007669"/>
    <property type="project" value="UniProtKB-KW"/>
</dbReference>
<keyword evidence="2" id="KW-1185">Reference proteome</keyword>
<evidence type="ECO:0000313" key="1">
    <source>
        <dbReference type="EMBL" id="RGP60333.1"/>
    </source>
</evidence>
<keyword evidence="1" id="KW-0808">Transferase</keyword>